<evidence type="ECO:0000313" key="7">
    <source>
        <dbReference type="EMBL" id="MQL51115.1"/>
    </source>
</evidence>
<feature type="transmembrane region" description="Helical" evidence="6">
    <location>
        <begin position="180"/>
        <end position="201"/>
    </location>
</feature>
<evidence type="ECO:0000256" key="3">
    <source>
        <dbReference type="ARBA" id="ARBA00022692"/>
    </source>
</evidence>
<dbReference type="EMBL" id="WHYR01000004">
    <property type="protein sequence ID" value="MQL51115.1"/>
    <property type="molecule type" value="Genomic_DNA"/>
</dbReference>
<proteinExistence type="predicted"/>
<dbReference type="Proteomes" id="UP000441717">
    <property type="component" value="Unassembled WGS sequence"/>
</dbReference>
<dbReference type="Gene3D" id="1.20.1740.10">
    <property type="entry name" value="Amino acid/polyamine transporter I"/>
    <property type="match status" value="1"/>
</dbReference>
<feature type="transmembrane region" description="Helical" evidence="6">
    <location>
        <begin position="213"/>
        <end position="232"/>
    </location>
</feature>
<evidence type="ECO:0000256" key="4">
    <source>
        <dbReference type="ARBA" id="ARBA00022989"/>
    </source>
</evidence>
<dbReference type="OrthoDB" id="3181223at2"/>
<feature type="transmembrane region" description="Helical" evidence="6">
    <location>
        <begin position="312"/>
        <end position="334"/>
    </location>
</feature>
<keyword evidence="4 6" id="KW-1133">Transmembrane helix</keyword>
<keyword evidence="2" id="KW-1003">Cell membrane</keyword>
<keyword evidence="8" id="KW-1185">Reference proteome</keyword>
<organism evidence="7 8">
    <name type="scientific">Desulfofundulus thermobenzoicus</name>
    <dbReference type="NCBI Taxonomy" id="29376"/>
    <lineage>
        <taxon>Bacteria</taxon>
        <taxon>Bacillati</taxon>
        <taxon>Bacillota</taxon>
        <taxon>Clostridia</taxon>
        <taxon>Eubacteriales</taxon>
        <taxon>Peptococcaceae</taxon>
        <taxon>Desulfofundulus</taxon>
    </lineage>
</organism>
<dbReference type="GO" id="GO:0022857">
    <property type="term" value="F:transmembrane transporter activity"/>
    <property type="evidence" value="ECO:0007669"/>
    <property type="project" value="InterPro"/>
</dbReference>
<gene>
    <name evidence="7" type="ORF">GFC01_02300</name>
</gene>
<evidence type="ECO:0000256" key="2">
    <source>
        <dbReference type="ARBA" id="ARBA00022475"/>
    </source>
</evidence>
<evidence type="ECO:0000256" key="5">
    <source>
        <dbReference type="ARBA" id="ARBA00023136"/>
    </source>
</evidence>
<dbReference type="GO" id="GO:0005886">
    <property type="term" value="C:plasma membrane"/>
    <property type="evidence" value="ECO:0007669"/>
    <property type="project" value="UniProtKB-SubCell"/>
</dbReference>
<comment type="subcellular location">
    <subcellularLocation>
        <location evidence="1">Cell membrane</location>
        <topology evidence="1">Multi-pass membrane protein</topology>
    </subcellularLocation>
</comment>
<evidence type="ECO:0000256" key="1">
    <source>
        <dbReference type="ARBA" id="ARBA00004651"/>
    </source>
</evidence>
<dbReference type="PANTHER" id="PTHR42770">
    <property type="entry name" value="AMINO ACID TRANSPORTER-RELATED"/>
    <property type="match status" value="1"/>
</dbReference>
<feature type="transmembrane region" description="Helical" evidence="6">
    <location>
        <begin position="405"/>
        <end position="426"/>
    </location>
</feature>
<name>A0A6N7IMB1_9FIRM</name>
<feature type="transmembrane region" description="Helical" evidence="6">
    <location>
        <begin position="265"/>
        <end position="292"/>
    </location>
</feature>
<feature type="transmembrane region" description="Helical" evidence="6">
    <location>
        <begin position="12"/>
        <end position="36"/>
    </location>
</feature>
<comment type="caution">
    <text evidence="7">The sequence shown here is derived from an EMBL/GenBank/DDBJ whole genome shotgun (WGS) entry which is preliminary data.</text>
</comment>
<dbReference type="InterPro" id="IPR050367">
    <property type="entry name" value="APC_superfamily"/>
</dbReference>
<dbReference type="PIRSF" id="PIRSF006060">
    <property type="entry name" value="AA_transporter"/>
    <property type="match status" value="1"/>
</dbReference>
<keyword evidence="5 6" id="KW-0472">Membrane</keyword>
<accession>A0A6N7IMB1</accession>
<protein>
    <submittedName>
        <fullName evidence="7">Amino acid permease</fullName>
    </submittedName>
</protein>
<feature type="transmembrane region" description="Helical" evidence="6">
    <location>
        <begin position="42"/>
        <end position="63"/>
    </location>
</feature>
<evidence type="ECO:0000256" key="6">
    <source>
        <dbReference type="SAM" id="Phobius"/>
    </source>
</evidence>
<dbReference type="Pfam" id="PF13520">
    <property type="entry name" value="AA_permease_2"/>
    <property type="match status" value="1"/>
</dbReference>
<feature type="transmembrane region" description="Helical" evidence="6">
    <location>
        <begin position="84"/>
        <end position="111"/>
    </location>
</feature>
<feature type="transmembrane region" description="Helical" evidence="6">
    <location>
        <begin position="340"/>
        <end position="364"/>
    </location>
</feature>
<dbReference type="RefSeq" id="WP_152945039.1">
    <property type="nucleotide sequence ID" value="NZ_WHYR01000004.1"/>
</dbReference>
<feature type="transmembrane region" description="Helical" evidence="6">
    <location>
        <begin position="376"/>
        <end position="399"/>
    </location>
</feature>
<dbReference type="AlphaFoldDB" id="A0A6N7IMB1"/>
<feature type="transmembrane region" description="Helical" evidence="6">
    <location>
        <begin position="117"/>
        <end position="136"/>
    </location>
</feature>
<sequence>MALKRVLTLRTVVATSAGIALASSSFVAAVQVAGFLAGDTAWIAILTGGLLCLLAAACFSELNARLPSAAGIRLYFARAYNDRVSLTVSLLYMVVVMGVVGAESYVLAAVLSAAVPAVHPLVWIVLMLVTVTALNIRGVKVAGIFQDVLTYGLLVSLVVLAFLALGRVHFHLTAPFSPGSAGSVVSAVAVGIFLFVGFEWVTPLAEEVTDSRLVSRGMLLAVGLLSVVYALFTVAMTAVVPREALTGAAAPQVVFARTVLGPVGLIWMVVLSLAASMKTFNAGLVSVSRFLYAMAREYALPPAFSRLNMRFFTPWVAIVAVFAVGLAFSVLVLLTGHYLVLINLAAVMESVVYALAGLAVIRLRRKFPEEHCPCRVAGGAVVPVTTAVIFAVLALAVVFTDPSAGFYLLAGFLLCLYYVNQVVPVLKSRYQPRRPARRRRPVAEPADPAGFEKT</sequence>
<dbReference type="InterPro" id="IPR002293">
    <property type="entry name" value="AA/rel_permease1"/>
</dbReference>
<keyword evidence="3 6" id="KW-0812">Transmembrane</keyword>
<feature type="transmembrane region" description="Helical" evidence="6">
    <location>
        <begin position="148"/>
        <end position="168"/>
    </location>
</feature>
<evidence type="ECO:0000313" key="8">
    <source>
        <dbReference type="Proteomes" id="UP000441717"/>
    </source>
</evidence>
<reference evidence="7 8" key="1">
    <citation type="submission" date="2019-10" db="EMBL/GenBank/DDBJ databases">
        <title>Comparative genomics of sulfur disproportionating microorganisms.</title>
        <authorList>
            <person name="Ward L.M."/>
            <person name="Bertran E."/>
            <person name="Johnston D."/>
        </authorList>
    </citation>
    <scope>NUCLEOTIDE SEQUENCE [LARGE SCALE GENOMIC DNA]</scope>
    <source>
        <strain evidence="7 8">DSM 14055</strain>
    </source>
</reference>
<dbReference type="PANTHER" id="PTHR42770:SF11">
    <property type="entry name" value="INNER MEMBRANE TRANSPORT PROTEIN YBAT"/>
    <property type="match status" value="1"/>
</dbReference>